<evidence type="ECO:0000256" key="2">
    <source>
        <dbReference type="ARBA" id="ARBA00023125"/>
    </source>
</evidence>
<keyword evidence="6" id="KW-1185">Reference proteome</keyword>
<dbReference type="InterPro" id="IPR001387">
    <property type="entry name" value="Cro/C1-type_HTH"/>
</dbReference>
<proteinExistence type="predicted"/>
<dbReference type="Pfam" id="PF04545">
    <property type="entry name" value="Sigma70_r4"/>
    <property type="match status" value="1"/>
</dbReference>
<dbReference type="EMBL" id="LHXK01000007">
    <property type="protein sequence ID" value="KXA90321.1"/>
    <property type="molecule type" value="Genomic_DNA"/>
</dbReference>
<dbReference type="GO" id="GO:0003677">
    <property type="term" value="F:DNA binding"/>
    <property type="evidence" value="ECO:0007669"/>
    <property type="project" value="UniProtKB-KW"/>
</dbReference>
<dbReference type="GO" id="GO:0006352">
    <property type="term" value="P:DNA-templated transcription initiation"/>
    <property type="evidence" value="ECO:0007669"/>
    <property type="project" value="InterPro"/>
</dbReference>
<dbReference type="GO" id="GO:0003700">
    <property type="term" value="F:DNA-binding transcription factor activity"/>
    <property type="evidence" value="ECO:0007669"/>
    <property type="project" value="InterPro"/>
</dbReference>
<dbReference type="CDD" id="cd06171">
    <property type="entry name" value="Sigma70_r4"/>
    <property type="match status" value="1"/>
</dbReference>
<dbReference type="InterPro" id="IPR029291">
    <property type="entry name" value="Tfx_C"/>
</dbReference>
<sequence length="136" mass="15158">MKSEGTFLTESQEKVLKLRSEGLSQSEIAEKLGTSRSNICSLEKRARQNIKKAEKTVKLAKKIQSPVFLTIEANEDIFDAVKRLFSKANKADIHVSSDTPTLISKIRNEVGEKLEGRKAIGKIKLYLTPKGEVIIT</sequence>
<name>A0A133U7Y9_9EURY</name>
<protein>
    <recommendedName>
        <fullName evidence="4">HTH cro/C1-type domain-containing protein</fullName>
    </recommendedName>
</protein>
<dbReference type="InterPro" id="IPR004645">
    <property type="entry name" value="Tfx_DNA-bd_arc"/>
</dbReference>
<evidence type="ECO:0000313" key="6">
    <source>
        <dbReference type="Proteomes" id="UP000070184"/>
    </source>
</evidence>
<evidence type="ECO:0000256" key="1">
    <source>
        <dbReference type="ARBA" id="ARBA00023015"/>
    </source>
</evidence>
<dbReference type="InterPro" id="IPR018384">
    <property type="entry name" value="Tfx_DNA-bd_euryarc"/>
</dbReference>
<accession>A0A133U7Y9</accession>
<dbReference type="PIRSF" id="PIRSF004932">
    <property type="entry name" value="DNA_bind_Tfx"/>
    <property type="match status" value="1"/>
</dbReference>
<keyword evidence="2" id="KW-0238">DNA-binding</keyword>
<keyword evidence="1" id="KW-0805">Transcription regulation</keyword>
<gene>
    <name evidence="5" type="ORF">AKJ61_00980</name>
</gene>
<evidence type="ECO:0000259" key="4">
    <source>
        <dbReference type="PROSITE" id="PS50943"/>
    </source>
</evidence>
<feature type="domain" description="HTH cro/C1-type" evidence="4">
    <location>
        <begin position="22"/>
        <end position="69"/>
    </location>
</feature>
<dbReference type="AlphaFoldDB" id="A0A133U7Y9"/>
<dbReference type="InterPro" id="IPR036657">
    <property type="entry name" value="Tfx_DNA-bd_sf_arc"/>
</dbReference>
<dbReference type="InterPro" id="IPR007630">
    <property type="entry name" value="RNA_pol_sigma70_r4"/>
</dbReference>
<dbReference type="PROSITE" id="PS50943">
    <property type="entry name" value="HTH_CROC1"/>
    <property type="match status" value="1"/>
</dbReference>
<keyword evidence="3" id="KW-0804">Transcription</keyword>
<dbReference type="Pfam" id="PF14601">
    <property type="entry name" value="TFX_C"/>
    <property type="match status" value="1"/>
</dbReference>
<dbReference type="Gene3D" id="3.30.1190.10">
    <property type="entry name" value="DNA-binding protein Tfx superfamily, archaea"/>
    <property type="match status" value="1"/>
</dbReference>
<reference evidence="5 6" key="1">
    <citation type="journal article" date="2016" name="Sci. Rep.">
        <title>Metabolic traits of an uncultured archaeal lineage -MSBL1- from brine pools of the Red Sea.</title>
        <authorList>
            <person name="Mwirichia R."/>
            <person name="Alam I."/>
            <person name="Rashid M."/>
            <person name="Vinu M."/>
            <person name="Ba-Alawi W."/>
            <person name="Anthony Kamau A."/>
            <person name="Kamanda Ngugi D."/>
            <person name="Goker M."/>
            <person name="Klenk H.P."/>
            <person name="Bajic V."/>
            <person name="Stingl U."/>
        </authorList>
    </citation>
    <scope>NUCLEOTIDE SEQUENCE [LARGE SCALE GENOMIC DNA]</scope>
    <source>
        <strain evidence="5">SCGC-AAA259B11</strain>
    </source>
</reference>
<dbReference type="Proteomes" id="UP000070184">
    <property type="component" value="Unassembled WGS sequence"/>
</dbReference>
<dbReference type="SUPFAM" id="SSF89915">
    <property type="entry name" value="DNA-binding protein Tfx"/>
    <property type="match status" value="1"/>
</dbReference>
<dbReference type="NCBIfam" id="TIGR00721">
    <property type="entry name" value="tfx"/>
    <property type="match status" value="1"/>
</dbReference>
<evidence type="ECO:0000313" key="5">
    <source>
        <dbReference type="EMBL" id="KXA90321.1"/>
    </source>
</evidence>
<organism evidence="5 6">
    <name type="scientific">candidate division MSBL1 archaeon SCGC-AAA259B11</name>
    <dbReference type="NCBI Taxonomy" id="1698260"/>
    <lineage>
        <taxon>Archaea</taxon>
        <taxon>Methanobacteriati</taxon>
        <taxon>Methanobacteriota</taxon>
        <taxon>candidate division MSBL1</taxon>
    </lineage>
</organism>
<comment type="caution">
    <text evidence="5">The sequence shown here is derived from an EMBL/GenBank/DDBJ whole genome shotgun (WGS) entry which is preliminary data.</text>
</comment>
<evidence type="ECO:0000256" key="3">
    <source>
        <dbReference type="ARBA" id="ARBA00023163"/>
    </source>
</evidence>